<gene>
    <name evidence="5" type="ORF">J437_LFUL012746</name>
</gene>
<proteinExistence type="predicted"/>
<reference evidence="5" key="2">
    <citation type="submission" date="2017-10" db="EMBL/GenBank/DDBJ databases">
        <title>Ladona fulva Genome sequencing and assembly.</title>
        <authorList>
            <person name="Murali S."/>
            <person name="Richards S."/>
            <person name="Bandaranaike D."/>
            <person name="Bellair M."/>
            <person name="Blankenburg K."/>
            <person name="Chao H."/>
            <person name="Dinh H."/>
            <person name="Doddapaneni H."/>
            <person name="Dugan-Rocha S."/>
            <person name="Elkadiri S."/>
            <person name="Gnanaolivu R."/>
            <person name="Hernandez B."/>
            <person name="Skinner E."/>
            <person name="Javaid M."/>
            <person name="Lee S."/>
            <person name="Li M."/>
            <person name="Ming W."/>
            <person name="Munidasa M."/>
            <person name="Muniz J."/>
            <person name="Nguyen L."/>
            <person name="Hughes D."/>
            <person name="Osuji N."/>
            <person name="Pu L.-L."/>
            <person name="Puazo M."/>
            <person name="Qu C."/>
            <person name="Quiroz J."/>
            <person name="Raj R."/>
            <person name="Weissenberger G."/>
            <person name="Xin Y."/>
            <person name="Zou X."/>
            <person name="Han Y."/>
            <person name="Worley K."/>
            <person name="Muzny D."/>
            <person name="Gibbs R."/>
        </authorList>
    </citation>
    <scope>NUCLEOTIDE SEQUENCE</scope>
    <source>
        <strain evidence="5">Sampled in the wild</strain>
    </source>
</reference>
<sequence>MEDAAKVAKETVYSPTKDSVFEVCDSKKFGYEGSRTPSTFKKDFPKGTCPRCGKINYCLDDCHFKNSHNVDTGTCDNYCGRDIWSHIGKPMLLPSNFQYLGANGKLIHVLGRFFYPVVIDSSARSQKIEFVVAKKPLNLLGRNGLHHLDVNMNALLRNPCAAKVNSDSNVISAVSSDFSTATSLEKRFRQLCKEFPDLFKLELGCLKDFELEIKFKPDAKPIFCKPRTVPLALLEDLNLAYDAGDAYFVEEEEKADVSVVCEVRDLSLRLDSFKPNLLHNESSRDPVISKVLPYVIEGWPCSNSMDAKHFKKLEDFLTVTNRCLFYDQDDNPGEILNADRVANATNIPSAPPSCLISGKFNREDQCRRWQKRLWRIKKKIAKDDASVGPSAGGEVLWSHTTDGMPFPPLEERNFPEVVKFSGTFSFVYIDGCPTHWGSL</sequence>
<accession>A0A8K0P9I1</accession>
<dbReference type="PANTHER" id="PTHR37984">
    <property type="entry name" value="PROTEIN CBG26694"/>
    <property type="match status" value="1"/>
</dbReference>
<keyword evidence="2" id="KW-0548">Nucleotidyltransferase</keyword>
<evidence type="ECO:0000256" key="2">
    <source>
        <dbReference type="ARBA" id="ARBA00022695"/>
    </source>
</evidence>
<dbReference type="GO" id="GO:0016779">
    <property type="term" value="F:nucleotidyltransferase activity"/>
    <property type="evidence" value="ECO:0007669"/>
    <property type="project" value="UniProtKB-KW"/>
</dbReference>
<dbReference type="OrthoDB" id="26525at2759"/>
<evidence type="ECO:0000256" key="3">
    <source>
        <dbReference type="ARBA" id="ARBA00022722"/>
    </source>
</evidence>
<protein>
    <submittedName>
        <fullName evidence="5">Uncharacterized protein</fullName>
    </submittedName>
</protein>
<evidence type="ECO:0000313" key="6">
    <source>
        <dbReference type="Proteomes" id="UP000792457"/>
    </source>
</evidence>
<evidence type="ECO:0000256" key="4">
    <source>
        <dbReference type="ARBA" id="ARBA00022759"/>
    </source>
</evidence>
<reference evidence="5" key="1">
    <citation type="submission" date="2013-04" db="EMBL/GenBank/DDBJ databases">
        <authorList>
            <person name="Qu J."/>
            <person name="Murali S.C."/>
            <person name="Bandaranaike D."/>
            <person name="Bellair M."/>
            <person name="Blankenburg K."/>
            <person name="Chao H."/>
            <person name="Dinh H."/>
            <person name="Doddapaneni H."/>
            <person name="Downs B."/>
            <person name="Dugan-Rocha S."/>
            <person name="Elkadiri S."/>
            <person name="Gnanaolivu R.D."/>
            <person name="Hernandez B."/>
            <person name="Javaid M."/>
            <person name="Jayaseelan J.C."/>
            <person name="Lee S."/>
            <person name="Li M."/>
            <person name="Ming W."/>
            <person name="Munidasa M."/>
            <person name="Muniz J."/>
            <person name="Nguyen L."/>
            <person name="Ongeri F."/>
            <person name="Osuji N."/>
            <person name="Pu L.-L."/>
            <person name="Puazo M."/>
            <person name="Qu C."/>
            <person name="Quiroz J."/>
            <person name="Raj R."/>
            <person name="Weissenberger G."/>
            <person name="Xin Y."/>
            <person name="Zou X."/>
            <person name="Han Y."/>
            <person name="Richards S."/>
            <person name="Worley K."/>
            <person name="Muzny D."/>
            <person name="Gibbs R."/>
        </authorList>
    </citation>
    <scope>NUCLEOTIDE SEQUENCE</scope>
    <source>
        <strain evidence="5">Sampled in the wild</strain>
    </source>
</reference>
<keyword evidence="4" id="KW-0378">Hydrolase</keyword>
<keyword evidence="4" id="KW-0255">Endonuclease</keyword>
<name>A0A8K0P9I1_LADFU</name>
<dbReference type="InterPro" id="IPR021109">
    <property type="entry name" value="Peptidase_aspartic_dom_sf"/>
</dbReference>
<comment type="caution">
    <text evidence="5">The sequence shown here is derived from an EMBL/GenBank/DDBJ whole genome shotgun (WGS) entry which is preliminary data.</text>
</comment>
<dbReference type="AlphaFoldDB" id="A0A8K0P9I1"/>
<dbReference type="InterPro" id="IPR050951">
    <property type="entry name" value="Retrovirus_Pol_polyprotein"/>
</dbReference>
<dbReference type="Proteomes" id="UP000792457">
    <property type="component" value="Unassembled WGS sequence"/>
</dbReference>
<keyword evidence="1" id="KW-0808">Transferase</keyword>
<dbReference type="SUPFAM" id="SSF50630">
    <property type="entry name" value="Acid proteases"/>
    <property type="match status" value="1"/>
</dbReference>
<keyword evidence="3" id="KW-0540">Nuclease</keyword>
<organism evidence="5 6">
    <name type="scientific">Ladona fulva</name>
    <name type="common">Scarce chaser dragonfly</name>
    <name type="synonym">Libellula fulva</name>
    <dbReference type="NCBI Taxonomy" id="123851"/>
    <lineage>
        <taxon>Eukaryota</taxon>
        <taxon>Metazoa</taxon>
        <taxon>Ecdysozoa</taxon>
        <taxon>Arthropoda</taxon>
        <taxon>Hexapoda</taxon>
        <taxon>Insecta</taxon>
        <taxon>Pterygota</taxon>
        <taxon>Palaeoptera</taxon>
        <taxon>Odonata</taxon>
        <taxon>Epiprocta</taxon>
        <taxon>Anisoptera</taxon>
        <taxon>Libelluloidea</taxon>
        <taxon>Libellulidae</taxon>
        <taxon>Ladona</taxon>
    </lineage>
</organism>
<evidence type="ECO:0000256" key="1">
    <source>
        <dbReference type="ARBA" id="ARBA00022679"/>
    </source>
</evidence>
<evidence type="ECO:0000313" key="5">
    <source>
        <dbReference type="EMBL" id="KAG8238132.1"/>
    </source>
</evidence>
<keyword evidence="6" id="KW-1185">Reference proteome</keyword>
<dbReference type="PANTHER" id="PTHR37984:SF5">
    <property type="entry name" value="PROTEIN NYNRIN-LIKE"/>
    <property type="match status" value="1"/>
</dbReference>
<dbReference type="EMBL" id="KZ309283">
    <property type="protein sequence ID" value="KAG8238132.1"/>
    <property type="molecule type" value="Genomic_DNA"/>
</dbReference>
<dbReference type="GO" id="GO:0004519">
    <property type="term" value="F:endonuclease activity"/>
    <property type="evidence" value="ECO:0007669"/>
    <property type="project" value="UniProtKB-KW"/>
</dbReference>